<dbReference type="AlphaFoldDB" id="A0A841HZG5"/>
<evidence type="ECO:0000313" key="3">
    <source>
        <dbReference type="Proteomes" id="UP000569951"/>
    </source>
</evidence>
<dbReference type="EMBL" id="JACHHG010000007">
    <property type="protein sequence ID" value="MBB6098787.1"/>
    <property type="molecule type" value="Genomic_DNA"/>
</dbReference>
<proteinExistence type="predicted"/>
<evidence type="ECO:0000313" key="2">
    <source>
        <dbReference type="EMBL" id="MBB6098787.1"/>
    </source>
</evidence>
<comment type="caution">
    <text evidence="2">The sequence shown here is derived from an EMBL/GenBank/DDBJ whole genome shotgun (WGS) entry which is preliminary data.</text>
</comment>
<gene>
    <name evidence="2" type="ORF">HNR42_002222</name>
</gene>
<dbReference type="Proteomes" id="UP000569951">
    <property type="component" value="Unassembled WGS sequence"/>
</dbReference>
<reference evidence="2 3" key="1">
    <citation type="submission" date="2020-08" db="EMBL/GenBank/DDBJ databases">
        <title>Genomic Encyclopedia of Type Strains, Phase IV (KMG-IV): sequencing the most valuable type-strain genomes for metagenomic binning, comparative biology and taxonomic classification.</title>
        <authorList>
            <person name="Goeker M."/>
        </authorList>
    </citation>
    <scope>NUCLEOTIDE SEQUENCE [LARGE SCALE GENOMIC DNA]</scope>
    <source>
        <strain evidence="2 3">DSM 21458</strain>
    </source>
</reference>
<dbReference type="RefSeq" id="WP_183987534.1">
    <property type="nucleotide sequence ID" value="NZ_JACHHG010000007.1"/>
</dbReference>
<organism evidence="2 3">
    <name type="scientific">Deinobacterium chartae</name>
    <dbReference type="NCBI Taxonomy" id="521158"/>
    <lineage>
        <taxon>Bacteria</taxon>
        <taxon>Thermotogati</taxon>
        <taxon>Deinococcota</taxon>
        <taxon>Deinococci</taxon>
        <taxon>Deinococcales</taxon>
        <taxon>Deinococcaceae</taxon>
        <taxon>Deinobacterium</taxon>
    </lineage>
</organism>
<evidence type="ECO:0000256" key="1">
    <source>
        <dbReference type="SAM" id="SignalP"/>
    </source>
</evidence>
<feature type="chain" id="PRO_5032357117" description="Outer membrane protein beta-barrel domain-containing protein" evidence="1">
    <location>
        <begin position="22"/>
        <end position="154"/>
    </location>
</feature>
<dbReference type="InterPro" id="IPR000758">
    <property type="entry name" value="Enterovir_OMP"/>
</dbReference>
<dbReference type="PROSITE" id="PS00695">
    <property type="entry name" value="ENT_VIR_OMP_2"/>
    <property type="match status" value="1"/>
</dbReference>
<name>A0A841HZG5_9DEIO</name>
<dbReference type="GO" id="GO:0044384">
    <property type="term" value="C:host outer membrane"/>
    <property type="evidence" value="ECO:0007669"/>
    <property type="project" value="InterPro"/>
</dbReference>
<keyword evidence="3" id="KW-1185">Reference proteome</keyword>
<evidence type="ECO:0008006" key="4">
    <source>
        <dbReference type="Google" id="ProtNLM"/>
    </source>
</evidence>
<feature type="signal peptide" evidence="1">
    <location>
        <begin position="1"/>
        <end position="21"/>
    </location>
</feature>
<protein>
    <recommendedName>
        <fullName evidence="4">Outer membrane protein beta-barrel domain-containing protein</fullName>
    </recommendedName>
</protein>
<keyword evidence="1" id="KW-0732">Signal</keyword>
<sequence>MKKLLAFSALTLALSATPALAQQSVNLRNGAGYGFLGVEAEFPVARNAVLNAGVGTTFGGFSVVGGGKYFFQPEQRLAGLYGAGRLGLYAGNGFAGFLGVATAGYRFDLGKASVDLNRLYVDLEAGVSFGAYGDGYLAGAGVGPAFGIGLGYRF</sequence>
<accession>A0A841HZG5</accession>